<sequence>MKWITLAIIVFATPVLGEEYSYGSPIAVCLNNNTIPYINTDRPAIEIVDEAYEKCQDVLAQWDKERESLPPEMVVSQDEEFHAFYVHMIESRRKLDTNKK</sequence>
<dbReference type="AlphaFoldDB" id="A0A6L5E6U8"/>
<evidence type="ECO:0000313" key="1">
    <source>
        <dbReference type="EMBL" id="MPQ50801.1"/>
    </source>
</evidence>
<protein>
    <submittedName>
        <fullName evidence="1">Uncharacterized protein</fullName>
    </submittedName>
</protein>
<keyword evidence="2" id="KW-1185">Reference proteome</keyword>
<comment type="caution">
    <text evidence="1">The sequence shown here is derived from an EMBL/GenBank/DDBJ whole genome shotgun (WGS) entry which is preliminary data.</text>
</comment>
<proteinExistence type="predicted"/>
<organism evidence="1 2">
    <name type="scientific">Citrobacter telavivensis</name>
    <dbReference type="NCBI Taxonomy" id="2653932"/>
    <lineage>
        <taxon>Bacteria</taxon>
        <taxon>Pseudomonadati</taxon>
        <taxon>Pseudomonadota</taxon>
        <taxon>Gammaproteobacteria</taxon>
        <taxon>Enterobacterales</taxon>
        <taxon>Enterobacteriaceae</taxon>
        <taxon>Citrobacter</taxon>
    </lineage>
</organism>
<reference evidence="1 2" key="1">
    <citation type="submission" date="2019-10" db="EMBL/GenBank/DDBJ databases">
        <title>Characterization of a new Citrobacter species.</title>
        <authorList>
            <person name="Goncalves Ribeiro T."/>
            <person name="Izdebski R."/>
            <person name="Urbanowicz P."/>
            <person name="Carmeli Y."/>
            <person name="Gniadkowski M."/>
            <person name="Peixe L."/>
        </authorList>
    </citation>
    <scope>NUCLEOTIDE SEQUENCE [LARGE SCALE GENOMIC DNA]</scope>
    <source>
        <strain evidence="1 2">NMI7905_11</strain>
    </source>
</reference>
<dbReference type="Proteomes" id="UP000475079">
    <property type="component" value="Unassembled WGS sequence"/>
</dbReference>
<accession>A0A6L5E6U8</accession>
<dbReference type="RefSeq" id="WP_152405026.1">
    <property type="nucleotide sequence ID" value="NZ_WHIY01000004.1"/>
</dbReference>
<dbReference type="EMBL" id="WHIY01000004">
    <property type="protein sequence ID" value="MPQ50801.1"/>
    <property type="molecule type" value="Genomic_DNA"/>
</dbReference>
<evidence type="ECO:0000313" key="2">
    <source>
        <dbReference type="Proteomes" id="UP000475079"/>
    </source>
</evidence>
<gene>
    <name evidence="1" type="ORF">GBB84_07740</name>
</gene>
<name>A0A6L5E6U8_9ENTR</name>